<organism evidence="4 5">
    <name type="scientific">Cyprinid herpesvirus 1</name>
    <dbReference type="NCBI Taxonomy" id="317858"/>
    <lineage>
        <taxon>Viruses</taxon>
        <taxon>Duplodnaviria</taxon>
        <taxon>Heunggongvirae</taxon>
        <taxon>Peploviricota</taxon>
        <taxon>Herviviricetes</taxon>
        <taxon>Herpesvirales</taxon>
        <taxon>Alloherpesviridae</taxon>
        <taxon>Cyvirus</taxon>
        <taxon>Cyvirus cyprinidallo1</taxon>
    </lineage>
</organism>
<protein>
    <submittedName>
        <fullName evidence="4">Membrane protein ORF25</fullName>
    </submittedName>
</protein>
<evidence type="ECO:0000256" key="2">
    <source>
        <dbReference type="SAM" id="Phobius"/>
    </source>
</evidence>
<keyword evidence="2" id="KW-0472">Membrane</keyword>
<dbReference type="PROSITE" id="PS50835">
    <property type="entry name" value="IG_LIKE"/>
    <property type="match status" value="1"/>
</dbReference>
<evidence type="ECO:0000313" key="4">
    <source>
        <dbReference type="EMBL" id="AFJ20326.1"/>
    </source>
</evidence>
<sequence length="695" mass="73269">MLLPVALCLILFARGSDMLSAVGYIKFYTNYCAVNNLPFSVYAEFAYTTVDRTQWMVPDTDITQTSAASRVSISVPENITTAANNTAIWRSTLTFNPFTFIDSTVSYTLRIVGTVNSFPQGVRYGAPPDTVQAASLQVHTAGIDHMTGGTLLKCTPSCVINPALNYVWYLGNEKIEGASTDTLITSESGLYMCSVEGSQLFSGLVWSGVPIFDCPFKPLEWCSGGVVNRHSDGRIMNYTEEDTRQPGSIFVCNDTKAVSTRGTCENTMKCTLGVSSHCATNVPIVYSPCNTTVHKWCPEQLTFTWSASYLGNVRQIAPNRLLFSGGIVTTFCGAQTEIYVSCGSPEEIAMLAAPKTSYEVPQLDSSVQINPTKDPKEVWVQQLGSMFEMDCTSSELVVYWLRNGKVVSVSLGGGGATRIYRTAVTKEDLNSTWACVSINWYTSKTANTIKSLYLTDTAPTTPAPPTTPTTAAPSTTPTTTTTTESTTTVSITIPPIVISSSSSSQGITSAAGDPVNITSAGTPAEVTSSGAPVQVTSSGAPVQVTSSGAPVEVTSSGAPVEVTSSGAPVEVTSSGAPVEVTSSGAPVEVTSSGTPVEVTSSGIPAEVTSSGTPVEFSSSGSPHYVTSPEVTPSTTTKAMVTTTSIQKTNSRMILIIAIISAVVEAALISGLVAVCIVHKRHLMQKQMQAAIKPSK</sequence>
<dbReference type="OrthoDB" id="11094at10239"/>
<keyword evidence="2" id="KW-1133">Transmembrane helix</keyword>
<dbReference type="EMBL" id="JQ815363">
    <property type="protein sequence ID" value="AFJ20326.1"/>
    <property type="molecule type" value="Genomic_DNA"/>
</dbReference>
<feature type="compositionally biased region" description="Low complexity" evidence="1">
    <location>
        <begin position="468"/>
        <end position="487"/>
    </location>
</feature>
<feature type="compositionally biased region" description="Polar residues" evidence="1">
    <location>
        <begin position="540"/>
        <end position="621"/>
    </location>
</feature>
<feature type="transmembrane region" description="Helical" evidence="2">
    <location>
        <begin position="652"/>
        <end position="677"/>
    </location>
</feature>
<dbReference type="RefSeq" id="YP_007003691.1">
    <property type="nucleotide sequence ID" value="NC_019491.1"/>
</dbReference>
<accession>K7PBK6</accession>
<dbReference type="GeneID" id="14011180"/>
<dbReference type="Proteomes" id="UP000118426">
    <property type="component" value="Segment"/>
</dbReference>
<gene>
    <name evidence="4" type="ORF">CyHV1_ORF25</name>
</gene>
<name>K7PBK6_9VIRU</name>
<feature type="region of interest" description="Disordered" evidence="1">
    <location>
        <begin position="540"/>
        <end position="631"/>
    </location>
</feature>
<keyword evidence="5" id="KW-1185">Reference proteome</keyword>
<evidence type="ECO:0000259" key="3">
    <source>
        <dbReference type="PROSITE" id="PS50835"/>
    </source>
</evidence>
<reference evidence="4 5" key="1">
    <citation type="journal article" date="2013" name="J. Virol.">
        <title>Comparative genomics of carp herpesviruses.</title>
        <authorList>
            <person name="Davison A.J."/>
            <person name="Kurobe T."/>
            <person name="Gatherer D."/>
            <person name="Cunningham C."/>
            <person name="Korf I."/>
            <person name="Fukuda H."/>
            <person name="Hedrick R.P."/>
            <person name="Waltzek T.B."/>
        </authorList>
    </citation>
    <scope>NUCLEOTIDE SEQUENCE [LARGE SCALE GENOMIC DNA]</scope>
    <source>
        <strain evidence="4">NG-J1</strain>
    </source>
</reference>
<feature type="region of interest" description="Disordered" evidence="1">
    <location>
        <begin position="458"/>
        <end position="487"/>
    </location>
</feature>
<evidence type="ECO:0000256" key="1">
    <source>
        <dbReference type="SAM" id="MobiDB-lite"/>
    </source>
</evidence>
<dbReference type="KEGG" id="vg:14011180"/>
<proteinExistence type="predicted"/>
<evidence type="ECO:0000313" key="5">
    <source>
        <dbReference type="Proteomes" id="UP000118426"/>
    </source>
</evidence>
<keyword evidence="2" id="KW-0812">Transmembrane</keyword>
<feature type="domain" description="Ig-like" evidence="3">
    <location>
        <begin position="128"/>
        <end position="196"/>
    </location>
</feature>
<dbReference type="InterPro" id="IPR007110">
    <property type="entry name" value="Ig-like_dom"/>
</dbReference>